<name>A0A7J5AE18_9FLAO</name>
<organism evidence="1 2">
    <name type="scientific">Flavobacterium luteum</name>
    <dbReference type="NCBI Taxonomy" id="2026654"/>
    <lineage>
        <taxon>Bacteria</taxon>
        <taxon>Pseudomonadati</taxon>
        <taxon>Bacteroidota</taxon>
        <taxon>Flavobacteriia</taxon>
        <taxon>Flavobacteriales</taxon>
        <taxon>Flavobacteriaceae</taxon>
        <taxon>Flavobacterium</taxon>
    </lineage>
</organism>
<dbReference type="AlphaFoldDB" id="A0A7J5AE18"/>
<keyword evidence="1" id="KW-0808">Transferase</keyword>
<evidence type="ECO:0000313" key="2">
    <source>
        <dbReference type="Proteomes" id="UP000490922"/>
    </source>
</evidence>
<protein>
    <submittedName>
        <fullName evidence="1">Glycosyl transferase</fullName>
    </submittedName>
</protein>
<comment type="caution">
    <text evidence="1">The sequence shown here is derived from an EMBL/GenBank/DDBJ whole genome shotgun (WGS) entry which is preliminary data.</text>
</comment>
<keyword evidence="2" id="KW-1185">Reference proteome</keyword>
<reference evidence="1 2" key="1">
    <citation type="submission" date="2019-09" db="EMBL/GenBank/DDBJ databases">
        <title>Flavobacterium sp. nov., isolated from glacier ice.</title>
        <authorList>
            <person name="Liu Q."/>
        </authorList>
    </citation>
    <scope>NUCLEOTIDE SEQUENCE [LARGE SCALE GENOMIC DNA]</scope>
    <source>
        <strain evidence="1 2">NBRC 112527</strain>
    </source>
</reference>
<dbReference type="InterPro" id="IPR029044">
    <property type="entry name" value="Nucleotide-diphossugar_trans"/>
</dbReference>
<accession>A0A7J5AE18</accession>
<dbReference type="Gene3D" id="3.90.550.10">
    <property type="entry name" value="Spore Coat Polysaccharide Biosynthesis Protein SpsA, Chain A"/>
    <property type="match status" value="1"/>
</dbReference>
<dbReference type="Proteomes" id="UP000490922">
    <property type="component" value="Unassembled WGS sequence"/>
</dbReference>
<gene>
    <name evidence="1" type="ORF">F6464_09895</name>
</gene>
<sequence length="322" mass="37381">MKTIIFTLCSNNYLAHAKTLGDSVKQYSPETEFIIGLVDQFDGAIDYSGFEVIKYDQIGYDCFEDMLSKYNIIEFNTAVKPYYIQYLLNKHGEGTKVYYIDPDIKLYSNINHLNNLLDANDIVLTPNLTEMPNEVDLGELASLRHGLFNLGFIGVKYSDEGLQFVDWWKKRLRNHCLIDKPRGIFVDQKWVDIAVLYFKGLHIASHKGLNMAWWNLSERKLIESKGKYFVNDTSEELIFFHFSGFKPGSVNFTGRNNDDPEYRFEKRPELVDIFNEYKGLLFKNGFEKLTVCSPKLNFGYGVQKKPMSLKNKIKKAVKKFIK</sequence>
<dbReference type="RefSeq" id="WP_151107645.1">
    <property type="nucleotide sequence ID" value="NZ_WAEM01000004.1"/>
</dbReference>
<evidence type="ECO:0000313" key="1">
    <source>
        <dbReference type="EMBL" id="KAB1155826.1"/>
    </source>
</evidence>
<dbReference type="SUPFAM" id="SSF53448">
    <property type="entry name" value="Nucleotide-diphospho-sugar transferases"/>
    <property type="match status" value="1"/>
</dbReference>
<dbReference type="GO" id="GO:0016740">
    <property type="term" value="F:transferase activity"/>
    <property type="evidence" value="ECO:0007669"/>
    <property type="project" value="UniProtKB-KW"/>
</dbReference>
<proteinExistence type="predicted"/>
<dbReference type="OrthoDB" id="186344at2"/>
<dbReference type="EMBL" id="WAEM01000004">
    <property type="protein sequence ID" value="KAB1155826.1"/>
    <property type="molecule type" value="Genomic_DNA"/>
</dbReference>